<evidence type="ECO:0000313" key="2">
    <source>
        <dbReference type="EMBL" id="TPX47993.1"/>
    </source>
</evidence>
<comment type="caution">
    <text evidence="2">The sequence shown here is derived from an EMBL/GenBank/DDBJ whole genome shotgun (WGS) entry which is preliminary data.</text>
</comment>
<accession>A0A507D8Y3</accession>
<protein>
    <submittedName>
        <fullName evidence="2">Uncharacterized protein</fullName>
    </submittedName>
</protein>
<dbReference type="EMBL" id="QEAN01000107">
    <property type="protein sequence ID" value="TPX47993.1"/>
    <property type="molecule type" value="Genomic_DNA"/>
</dbReference>
<gene>
    <name evidence="2" type="ORF">SeMB42_g03138</name>
</gene>
<reference evidence="2 3" key="1">
    <citation type="journal article" date="2019" name="Sci. Rep.">
        <title>Comparative genomics of chytrid fungi reveal insights into the obligate biotrophic and pathogenic lifestyle of Synchytrium endobioticum.</title>
        <authorList>
            <person name="van de Vossenberg B.T.L.H."/>
            <person name="Warris S."/>
            <person name="Nguyen H.D.T."/>
            <person name="van Gent-Pelzer M.P.E."/>
            <person name="Joly D.L."/>
            <person name="van de Geest H.C."/>
            <person name="Bonants P.J.M."/>
            <person name="Smith D.S."/>
            <person name="Levesque C.A."/>
            <person name="van der Lee T.A.J."/>
        </authorList>
    </citation>
    <scope>NUCLEOTIDE SEQUENCE [LARGE SCALE GENOMIC DNA]</scope>
    <source>
        <strain evidence="2 3">MB42</strain>
    </source>
</reference>
<keyword evidence="3" id="KW-1185">Reference proteome</keyword>
<keyword evidence="1" id="KW-1133">Transmembrane helix</keyword>
<proteinExistence type="predicted"/>
<evidence type="ECO:0000256" key="1">
    <source>
        <dbReference type="SAM" id="Phobius"/>
    </source>
</evidence>
<evidence type="ECO:0000313" key="3">
    <source>
        <dbReference type="Proteomes" id="UP000317494"/>
    </source>
</evidence>
<dbReference type="VEuPathDB" id="FungiDB:SeMB42_g03138"/>
<sequence length="90" mass="9695">MSGSEITSAEGSPHVKSMASYVRLKQMTSRAIVGNAGIGKSLFLKYVLIERLLDALPTAIQRICLTTIIFPILVLSSSLLVASVLLVEYV</sequence>
<feature type="transmembrane region" description="Helical" evidence="1">
    <location>
        <begin position="63"/>
        <end position="87"/>
    </location>
</feature>
<name>A0A507D8Y3_9FUNG</name>
<dbReference type="AlphaFoldDB" id="A0A507D8Y3"/>
<keyword evidence="1" id="KW-0472">Membrane</keyword>
<keyword evidence="1" id="KW-0812">Transmembrane</keyword>
<dbReference type="Proteomes" id="UP000317494">
    <property type="component" value="Unassembled WGS sequence"/>
</dbReference>
<organism evidence="2 3">
    <name type="scientific">Synchytrium endobioticum</name>
    <dbReference type="NCBI Taxonomy" id="286115"/>
    <lineage>
        <taxon>Eukaryota</taxon>
        <taxon>Fungi</taxon>
        <taxon>Fungi incertae sedis</taxon>
        <taxon>Chytridiomycota</taxon>
        <taxon>Chytridiomycota incertae sedis</taxon>
        <taxon>Chytridiomycetes</taxon>
        <taxon>Synchytriales</taxon>
        <taxon>Synchytriaceae</taxon>
        <taxon>Synchytrium</taxon>
    </lineage>
</organism>